<evidence type="ECO:0000256" key="17">
    <source>
        <dbReference type="PIRSR" id="PIRSR006337-3"/>
    </source>
</evidence>
<dbReference type="SMART" id="SM00642">
    <property type="entry name" value="Aamy"/>
    <property type="match status" value="1"/>
</dbReference>
<organism evidence="20 21">
    <name type="scientific">Nocardioides luti</name>
    <dbReference type="NCBI Taxonomy" id="2761101"/>
    <lineage>
        <taxon>Bacteria</taxon>
        <taxon>Bacillati</taxon>
        <taxon>Actinomycetota</taxon>
        <taxon>Actinomycetes</taxon>
        <taxon>Propionibacteriales</taxon>
        <taxon>Nocardioidaceae</taxon>
        <taxon>Nocardioides</taxon>
    </lineage>
</organism>
<dbReference type="PIRSF" id="PIRSF006337">
    <property type="entry name" value="Trehalose_TreZ"/>
    <property type="match status" value="1"/>
</dbReference>
<keyword evidence="21" id="KW-1185">Reference proteome</keyword>
<evidence type="ECO:0000256" key="15">
    <source>
        <dbReference type="PIRSR" id="PIRSR006337-1"/>
    </source>
</evidence>
<evidence type="ECO:0000256" key="8">
    <source>
        <dbReference type="ARBA" id="ARBA00023277"/>
    </source>
</evidence>
<evidence type="ECO:0000313" key="20">
    <source>
        <dbReference type="EMBL" id="MBB6627741.1"/>
    </source>
</evidence>
<evidence type="ECO:0000256" key="10">
    <source>
        <dbReference type="ARBA" id="ARBA00032057"/>
    </source>
</evidence>
<evidence type="ECO:0000256" key="4">
    <source>
        <dbReference type="ARBA" id="ARBA00012268"/>
    </source>
</evidence>
<dbReference type="AlphaFoldDB" id="A0A7X0RG90"/>
<comment type="catalytic activity">
    <reaction evidence="12 14">
        <text>hydrolysis of (1-&gt;4)-alpha-D-glucosidic linkage in 4-alpha-D-[(1-&gt;4)-alpha-D-glucanosyl]n trehalose to yield trehalose and (1-&gt;4)-alpha-D-glucan.</text>
        <dbReference type="EC" id="3.2.1.141"/>
    </reaction>
</comment>
<dbReference type="RefSeq" id="WP_185252872.1">
    <property type="nucleotide sequence ID" value="NZ_JACKXE010000001.1"/>
</dbReference>
<dbReference type="InterPro" id="IPR044901">
    <property type="entry name" value="Trehalose_TreZ_E-set_sf"/>
</dbReference>
<feature type="active site" description="Proton donor" evidence="15">
    <location>
        <position position="287"/>
    </location>
</feature>
<evidence type="ECO:0000256" key="6">
    <source>
        <dbReference type="ARBA" id="ARBA00022490"/>
    </source>
</evidence>
<comment type="similarity">
    <text evidence="3 14">Belongs to the glycosyl hydrolase 13 family.</text>
</comment>
<dbReference type="Gene3D" id="2.60.40.10">
    <property type="entry name" value="Immunoglobulins"/>
    <property type="match status" value="1"/>
</dbReference>
<dbReference type="Pfam" id="PF11941">
    <property type="entry name" value="DUF3459"/>
    <property type="match status" value="1"/>
</dbReference>
<feature type="compositionally biased region" description="Basic and acidic residues" evidence="18">
    <location>
        <begin position="74"/>
        <end position="83"/>
    </location>
</feature>
<evidence type="ECO:0000256" key="5">
    <source>
        <dbReference type="ARBA" id="ARBA00015938"/>
    </source>
</evidence>
<evidence type="ECO:0000256" key="7">
    <source>
        <dbReference type="ARBA" id="ARBA00022801"/>
    </source>
</evidence>
<feature type="site" description="Transition state stabilizer" evidence="17">
    <location>
        <position position="383"/>
    </location>
</feature>
<evidence type="ECO:0000256" key="3">
    <source>
        <dbReference type="ARBA" id="ARBA00008061"/>
    </source>
</evidence>
<dbReference type="UniPathway" id="UPA00299"/>
<dbReference type="Gene3D" id="3.20.20.80">
    <property type="entry name" value="Glycosidases"/>
    <property type="match status" value="1"/>
</dbReference>
<dbReference type="Pfam" id="PF00128">
    <property type="entry name" value="Alpha-amylase"/>
    <property type="match status" value="1"/>
</dbReference>
<evidence type="ECO:0000256" key="9">
    <source>
        <dbReference type="ARBA" id="ARBA00023295"/>
    </source>
</evidence>
<evidence type="ECO:0000256" key="18">
    <source>
        <dbReference type="SAM" id="MobiDB-lite"/>
    </source>
</evidence>
<dbReference type="InterPro" id="IPR022567">
    <property type="entry name" value="DUF3459"/>
</dbReference>
<accession>A0A7X0RG90</accession>
<dbReference type="SUPFAM" id="SSF81296">
    <property type="entry name" value="E set domains"/>
    <property type="match status" value="1"/>
</dbReference>
<dbReference type="InterPro" id="IPR006047">
    <property type="entry name" value="GH13_cat_dom"/>
</dbReference>
<evidence type="ECO:0000313" key="21">
    <source>
        <dbReference type="Proteomes" id="UP000523955"/>
    </source>
</evidence>
<dbReference type="PANTHER" id="PTHR43651">
    <property type="entry name" value="1,4-ALPHA-GLUCAN-BRANCHING ENZYME"/>
    <property type="match status" value="1"/>
</dbReference>
<reference evidence="20 21" key="1">
    <citation type="submission" date="2020-08" db="EMBL/GenBank/DDBJ databases">
        <authorList>
            <person name="Seo M.-J."/>
        </authorList>
    </citation>
    <scope>NUCLEOTIDE SEQUENCE [LARGE SCALE GENOMIC DNA]</scope>
    <source>
        <strain evidence="20 21">KIGAM211</strain>
    </source>
</reference>
<evidence type="ECO:0000256" key="2">
    <source>
        <dbReference type="ARBA" id="ARBA00005199"/>
    </source>
</evidence>
<evidence type="ECO:0000256" key="12">
    <source>
        <dbReference type="ARBA" id="ARBA00034013"/>
    </source>
</evidence>
<protein>
    <recommendedName>
        <fullName evidence="5 13">Malto-oligosyltrehalose trehalohydrolase</fullName>
        <shortName evidence="14">MTHase</shortName>
        <ecNumber evidence="4 13">3.2.1.141</ecNumber>
    </recommendedName>
    <alternativeName>
        <fullName evidence="11 14">4-alpha-D-((1-&gt;4)-alpha-D-glucano)trehalose trehalohydrolase</fullName>
    </alternativeName>
    <alternativeName>
        <fullName evidence="10 14">Maltooligosyl trehalose trehalohydrolase</fullName>
    </alternativeName>
</protein>
<evidence type="ECO:0000256" key="13">
    <source>
        <dbReference type="NCBIfam" id="TIGR02402"/>
    </source>
</evidence>
<dbReference type="GO" id="GO:0033942">
    <property type="term" value="F:4-alpha-D-(1-&gt;4)-alpha-D-glucanotrehalose trehalohydrolase activity"/>
    <property type="evidence" value="ECO:0007669"/>
    <property type="project" value="UniProtKB-EC"/>
</dbReference>
<comment type="caution">
    <text evidence="20">The sequence shown here is derived from an EMBL/GenBank/DDBJ whole genome shotgun (WGS) entry which is preliminary data.</text>
</comment>
<dbReference type="Gene3D" id="1.10.10.760">
    <property type="entry name" value="E-set domains of sugar-utilizing enzymes"/>
    <property type="match status" value="1"/>
</dbReference>
<feature type="active site" description="Nucleophile" evidence="15">
    <location>
        <position position="250"/>
    </location>
</feature>
<comment type="subcellular location">
    <subcellularLocation>
        <location evidence="1 15">Cytoplasm</location>
    </subcellularLocation>
</comment>
<dbReference type="SUPFAM" id="SSF51445">
    <property type="entry name" value="(Trans)glycosidases"/>
    <property type="match status" value="1"/>
</dbReference>
<keyword evidence="7 14" id="KW-0378">Hydrolase</keyword>
<comment type="pathway">
    <text evidence="2 14">Glycan biosynthesis; trehalose biosynthesis.</text>
</comment>
<evidence type="ECO:0000256" key="11">
    <source>
        <dbReference type="ARBA" id="ARBA00033284"/>
    </source>
</evidence>
<feature type="binding site" evidence="16">
    <location>
        <begin position="312"/>
        <end position="316"/>
    </location>
    <ligand>
        <name>substrate</name>
    </ligand>
</feature>
<feature type="binding site" evidence="16">
    <location>
        <begin position="382"/>
        <end position="387"/>
    </location>
    <ligand>
        <name>substrate</name>
    </ligand>
</feature>
<keyword evidence="6" id="KW-0963">Cytoplasm</keyword>
<gene>
    <name evidence="20" type="primary">treZ</name>
    <name evidence="20" type="ORF">H5V45_10455</name>
</gene>
<proteinExistence type="inferred from homology"/>
<dbReference type="Proteomes" id="UP000523955">
    <property type="component" value="Unassembled WGS sequence"/>
</dbReference>
<dbReference type="EC" id="3.2.1.141" evidence="4 13"/>
<dbReference type="InterPro" id="IPR013783">
    <property type="entry name" value="Ig-like_fold"/>
</dbReference>
<evidence type="ECO:0000256" key="16">
    <source>
        <dbReference type="PIRSR" id="PIRSR006337-2"/>
    </source>
</evidence>
<dbReference type="PANTHER" id="PTHR43651:SF11">
    <property type="entry name" value="MALTO-OLIGOSYLTREHALOSE TREHALOHYDROLASE"/>
    <property type="match status" value="1"/>
</dbReference>
<dbReference type="InterPro" id="IPR017853">
    <property type="entry name" value="GH"/>
</dbReference>
<dbReference type="InterPro" id="IPR012768">
    <property type="entry name" value="Trehalose_TreZ"/>
</dbReference>
<dbReference type="CDD" id="cd11325">
    <property type="entry name" value="AmyAc_GTHase"/>
    <property type="match status" value="1"/>
</dbReference>
<keyword evidence="8" id="KW-0119">Carbohydrate metabolism</keyword>
<name>A0A7X0RG90_9ACTN</name>
<dbReference type="InterPro" id="IPR014756">
    <property type="entry name" value="Ig_E-set"/>
</dbReference>
<dbReference type="GO" id="GO:0005737">
    <property type="term" value="C:cytoplasm"/>
    <property type="evidence" value="ECO:0007669"/>
    <property type="project" value="UniProtKB-SubCell"/>
</dbReference>
<feature type="domain" description="Glycosyl hydrolase family 13 catalytic" evidence="19">
    <location>
        <begin position="80"/>
        <end position="450"/>
    </location>
</feature>
<keyword evidence="9 14" id="KW-0326">Glycosidase</keyword>
<dbReference type="NCBIfam" id="TIGR02402">
    <property type="entry name" value="trehalose_TreZ"/>
    <property type="match status" value="1"/>
</dbReference>
<evidence type="ECO:0000256" key="1">
    <source>
        <dbReference type="ARBA" id="ARBA00004496"/>
    </source>
</evidence>
<evidence type="ECO:0000256" key="14">
    <source>
        <dbReference type="PIRNR" id="PIRNR006337"/>
    </source>
</evidence>
<sequence length="589" mass="64933">MTRGPFDVWAPRASRLRLSVAGATVEMARGEGDWWSPVEPVPDVTQEEVDYGYLIDDEDTPRPDPRSRRQPAGVHERSRTHRPEAFAWTDQDWTGRQLAGAVVYELHVGTFTPEGTFDAALGRLEHLRSIGVDFVEVMPVNAFNGTHNWGYDGVLWNAVHEGYGGPDGYQRFVDGCHAAGLGVIQDVVHNHLGPSGNYLPLFGPYLKSGANTWGDLLNLDGEGSAEVRRYILDNVRMWLEDYHVDGLRLDAVHALDDSSDVHLLEEMAIEVAALSAHQRRPLTLIAESDLNDPRLVTPREAGGYGLDAQWSDDFHHAVHVALTRETKGYYADFEPLGALAKVCERGFFHDGTFSSFRERDHGVPIDTAAMPTWRLVVASQNHDQIGNRAVGDRITEVLDDDQLACAALLTMAGPFTPMLFQGEEWAASTPFQFFTSHPEPELGKATADGRIAEFERMGWDPAVVPDPQDPETFRRSKLDWAEVEGGRHARMLEVYRQLGALRRARTELTDPSFLTTSCTVDEESRLFTMRRGDLLVVVNFADEPATLPLGDPAPGAGAWELLFETLAGVDLAAGTLTLPAHAGAVVAPA</sequence>
<feature type="region of interest" description="Disordered" evidence="18">
    <location>
        <begin position="53"/>
        <end position="83"/>
    </location>
</feature>
<dbReference type="EMBL" id="JACKXE010000001">
    <property type="protein sequence ID" value="MBB6627741.1"/>
    <property type="molecule type" value="Genomic_DNA"/>
</dbReference>
<evidence type="ECO:0000259" key="19">
    <source>
        <dbReference type="SMART" id="SM00642"/>
    </source>
</evidence>
<feature type="binding site" evidence="16">
    <location>
        <begin position="248"/>
        <end position="253"/>
    </location>
    <ligand>
        <name>substrate</name>
    </ligand>
</feature>
<dbReference type="GO" id="GO:0005992">
    <property type="term" value="P:trehalose biosynthetic process"/>
    <property type="evidence" value="ECO:0007669"/>
    <property type="project" value="UniProtKB-UniRule"/>
</dbReference>